<gene>
    <name evidence="1" type="ORF">Sste5346_000913</name>
</gene>
<reference evidence="1 2" key="1">
    <citation type="journal article" date="2024" name="IMA Fungus">
        <title>IMA Genome - F19 : A genome assembly and annotation guide to empower mycologists, including annotated draft genome sequences of Ceratocystis pirilliformis, Diaporthe australafricana, Fusarium ophioides, Paecilomyces lecythidis, and Sporothrix stenoceras.</title>
        <authorList>
            <person name="Aylward J."/>
            <person name="Wilson A.M."/>
            <person name="Visagie C.M."/>
            <person name="Spraker J."/>
            <person name="Barnes I."/>
            <person name="Buitendag C."/>
            <person name="Ceriani C."/>
            <person name="Del Mar Angel L."/>
            <person name="du Plessis D."/>
            <person name="Fuchs T."/>
            <person name="Gasser K."/>
            <person name="Kramer D."/>
            <person name="Li W."/>
            <person name="Munsamy K."/>
            <person name="Piso A."/>
            <person name="Price J.L."/>
            <person name="Sonnekus B."/>
            <person name="Thomas C."/>
            <person name="van der Nest A."/>
            <person name="van Dijk A."/>
            <person name="van Heerden A."/>
            <person name="van Vuuren N."/>
            <person name="Yilmaz N."/>
            <person name="Duong T.A."/>
            <person name="van der Merwe N.A."/>
            <person name="Wingfield M.J."/>
            <person name="Wingfield B.D."/>
        </authorList>
    </citation>
    <scope>NUCLEOTIDE SEQUENCE [LARGE SCALE GENOMIC DNA]</scope>
    <source>
        <strain evidence="1 2">CMW 5346</strain>
    </source>
</reference>
<comment type="caution">
    <text evidence="1">The sequence shown here is derived from an EMBL/GenBank/DDBJ whole genome shotgun (WGS) entry which is preliminary data.</text>
</comment>
<dbReference type="Proteomes" id="UP001583186">
    <property type="component" value="Unassembled WGS sequence"/>
</dbReference>
<evidence type="ECO:0000313" key="2">
    <source>
        <dbReference type="Proteomes" id="UP001583186"/>
    </source>
</evidence>
<keyword evidence="2" id="KW-1185">Reference proteome</keyword>
<dbReference type="EMBL" id="JAWCUI010000003">
    <property type="protein sequence ID" value="KAL1903001.1"/>
    <property type="molecule type" value="Genomic_DNA"/>
</dbReference>
<protein>
    <submittedName>
        <fullName evidence="1">Uncharacterized protein</fullName>
    </submittedName>
</protein>
<sequence>MPRLWQVIRKTIPDHARDDGRNKAADLPLAGKDAFVRHQLASVHCMYLDATAFIVGGVCESQRAAEKTLKLLRQYTYVLSPDDDVPSTRSVTTAFLVPSLSVANLPPGLTVNTAFVDKNLSSRLAHLSTDAQRRLVRLLYFWEGECQRW</sequence>
<evidence type="ECO:0000313" key="1">
    <source>
        <dbReference type="EMBL" id="KAL1903001.1"/>
    </source>
</evidence>
<accession>A0ABR3ZQR9</accession>
<name>A0ABR3ZQR9_9PEZI</name>
<proteinExistence type="predicted"/>
<organism evidence="1 2">
    <name type="scientific">Sporothrix stenoceras</name>
    <dbReference type="NCBI Taxonomy" id="5173"/>
    <lineage>
        <taxon>Eukaryota</taxon>
        <taxon>Fungi</taxon>
        <taxon>Dikarya</taxon>
        <taxon>Ascomycota</taxon>
        <taxon>Pezizomycotina</taxon>
        <taxon>Sordariomycetes</taxon>
        <taxon>Sordariomycetidae</taxon>
        <taxon>Ophiostomatales</taxon>
        <taxon>Ophiostomataceae</taxon>
        <taxon>Sporothrix</taxon>
    </lineage>
</organism>